<sequence>MAMISEIESTNSSTSSPSYSPQSSNISLTNSELFNLNISSPTSTPNNSPVQMTVSKNRHVGYGIRYACTRNAKARDNCPYLLLHIPGNNGIQHVYSRNCHTHAIKHIRSRNRNNPSDMNKYGIVTLHIANLNLNISEPTTTTNNSPVQMSVQTANLLLLLHLAQMQQIFQQNNENMALISQAIVAEKAAMAKELIRIGQLKQIKEMKMDNVVKNGPPTVPEACLEGMPSVNNDTNKNDFFTRCGITWNYLTSTRSMSEFDDLRRRHQVSKNRHVGYGIRYACTRNAKARDNCPYLLLHIPGNNGIQHVYSRNCHTHPIKHIRSRNRN</sequence>
<proteinExistence type="predicted"/>
<evidence type="ECO:0000313" key="2">
    <source>
        <dbReference type="Proteomes" id="UP000887563"/>
    </source>
</evidence>
<evidence type="ECO:0000256" key="1">
    <source>
        <dbReference type="SAM" id="MobiDB-lite"/>
    </source>
</evidence>
<reference evidence="3" key="1">
    <citation type="submission" date="2022-11" db="UniProtKB">
        <authorList>
            <consortium name="WormBaseParasite"/>
        </authorList>
    </citation>
    <scope>IDENTIFICATION</scope>
</reference>
<dbReference type="AlphaFoldDB" id="A0A914KFS5"/>
<organism evidence="2 3">
    <name type="scientific">Meloidogyne incognita</name>
    <name type="common">Southern root-knot nematode worm</name>
    <name type="synonym">Oxyuris incognita</name>
    <dbReference type="NCBI Taxonomy" id="6306"/>
    <lineage>
        <taxon>Eukaryota</taxon>
        <taxon>Metazoa</taxon>
        <taxon>Ecdysozoa</taxon>
        <taxon>Nematoda</taxon>
        <taxon>Chromadorea</taxon>
        <taxon>Rhabditida</taxon>
        <taxon>Tylenchina</taxon>
        <taxon>Tylenchomorpha</taxon>
        <taxon>Tylenchoidea</taxon>
        <taxon>Meloidogynidae</taxon>
        <taxon>Meloidogyninae</taxon>
        <taxon>Meloidogyne</taxon>
        <taxon>Meloidogyne incognita group</taxon>
    </lineage>
</organism>
<feature type="region of interest" description="Disordered" evidence="1">
    <location>
        <begin position="1"/>
        <end position="24"/>
    </location>
</feature>
<keyword evidence="2" id="KW-1185">Reference proteome</keyword>
<protein>
    <submittedName>
        <fullName evidence="3">FLYWCH-type domain-containing protein</fullName>
    </submittedName>
</protein>
<evidence type="ECO:0000313" key="3">
    <source>
        <dbReference type="WBParaSite" id="Minc3s00003g00180"/>
    </source>
</evidence>
<name>A0A914KFS5_MELIC</name>
<accession>A0A914KFS5</accession>
<dbReference type="Proteomes" id="UP000887563">
    <property type="component" value="Unplaced"/>
</dbReference>
<dbReference type="WBParaSite" id="Minc3s00003g00180">
    <property type="protein sequence ID" value="Minc3s00003g00180"/>
    <property type="gene ID" value="Minc3s00003g00180"/>
</dbReference>